<dbReference type="RefSeq" id="XP_040734157.1">
    <property type="nucleotide sequence ID" value="XM_040878153.1"/>
</dbReference>
<dbReference type="Proteomes" id="UP000249363">
    <property type="component" value="Unassembled WGS sequence"/>
</dbReference>
<keyword evidence="4" id="KW-0560">Oxidoreductase</keyword>
<gene>
    <name evidence="6" type="ORF">BHQ10_005653</name>
</gene>
<dbReference type="InterPro" id="IPR036188">
    <property type="entry name" value="FAD/NAD-bd_sf"/>
</dbReference>
<comment type="cofactor">
    <cofactor evidence="1">
        <name>FAD</name>
        <dbReference type="ChEBI" id="CHEBI:57692"/>
    </cofactor>
</comment>
<sequence>MAAGTIHTPVLIVGGGIVGLSASLFLSHHNIHSALVERHSSTSIHPRARSVNARTMEIFRSIGLSEIVRQAGASLAPSKGIYHSNDSLKSFIKTRPRRKEDPSTDSRGWLVKWAQIGPEDGTFVTQDMLEPVLVKAAEERRGDLRFYTECVEIKQDEEKVTASIRNRETGETATVIADYLIAADGANSRIRSQLNVSMTGRGTMGHLLNILFQADLKDLVDRREFSLCVIDRAEVTGILTSINNRERWVFHLSYDPSKNEKPEDFPPERCQELLRVALGISDIKIKIISILPWQPAVRVVTKLQHGRIFLAGDAAHQMPPYGGQGANTGISDAYNLAWKLALVLKDVASPRLLQTYDTERLPVGKAAAEASTGPADDRGLISPFKLDWKILRGWSKIVPLASGFGYVYSSESSAVIGENNWPLGGATWKAWNVPSLIHSLDGRPGSRAPHVWAEKDGKPISTLDVVGKGFVLLIGREGHDAWTNAVDQVKLKFKGLDLAGHCVGPNADIVPKQSKEWEITAGISSNGAILIRPDRFIAWRQRRLPADVRGALEETIKEILCL</sequence>
<dbReference type="InterPro" id="IPR002938">
    <property type="entry name" value="FAD-bd"/>
</dbReference>
<evidence type="ECO:0000259" key="5">
    <source>
        <dbReference type="Pfam" id="PF01494"/>
    </source>
</evidence>
<comment type="caution">
    <text evidence="6">The sequence shown here is derived from an EMBL/GenBank/DDBJ whole genome shotgun (WGS) entry which is preliminary data.</text>
</comment>
<keyword evidence="2" id="KW-0285">Flavoprotein</keyword>
<dbReference type="Gene3D" id="3.50.50.60">
    <property type="entry name" value="FAD/NAD(P)-binding domain"/>
    <property type="match status" value="1"/>
</dbReference>
<dbReference type="PRINTS" id="PR00420">
    <property type="entry name" value="RNGMNOXGNASE"/>
</dbReference>
<dbReference type="Gene3D" id="3.30.9.10">
    <property type="entry name" value="D-Amino Acid Oxidase, subunit A, domain 2"/>
    <property type="match status" value="1"/>
</dbReference>
<feature type="domain" description="FAD-binding" evidence="5">
    <location>
        <begin position="8"/>
        <end position="370"/>
    </location>
</feature>
<evidence type="ECO:0000313" key="6">
    <source>
        <dbReference type="EMBL" id="RAO69641.1"/>
    </source>
</evidence>
<dbReference type="PANTHER" id="PTHR43004:SF19">
    <property type="entry name" value="BINDING MONOOXYGENASE, PUTATIVE (JCVI)-RELATED"/>
    <property type="match status" value="1"/>
</dbReference>
<dbReference type="OrthoDB" id="2690153at2759"/>
<dbReference type="Gene3D" id="3.40.30.120">
    <property type="match status" value="1"/>
</dbReference>
<dbReference type="InterPro" id="IPR050641">
    <property type="entry name" value="RIFMO-like"/>
</dbReference>
<dbReference type="PANTHER" id="PTHR43004">
    <property type="entry name" value="TRK SYSTEM POTASSIUM UPTAKE PROTEIN"/>
    <property type="match status" value="1"/>
</dbReference>
<dbReference type="EMBL" id="MIKG01000010">
    <property type="protein sequence ID" value="RAO69641.1"/>
    <property type="molecule type" value="Genomic_DNA"/>
</dbReference>
<keyword evidence="3" id="KW-0274">FAD</keyword>
<dbReference type="STRING" id="1196081.A0A364L1N7"/>
<dbReference type="Pfam" id="PF21274">
    <property type="entry name" value="Rng_hyd_C"/>
    <property type="match status" value="1"/>
</dbReference>
<protein>
    <recommendedName>
        <fullName evidence="5">FAD-binding domain-containing protein</fullName>
    </recommendedName>
</protein>
<evidence type="ECO:0000313" key="7">
    <source>
        <dbReference type="Proteomes" id="UP000249363"/>
    </source>
</evidence>
<evidence type="ECO:0000256" key="2">
    <source>
        <dbReference type="ARBA" id="ARBA00022630"/>
    </source>
</evidence>
<dbReference type="AlphaFoldDB" id="A0A364L1N7"/>
<evidence type="ECO:0000256" key="3">
    <source>
        <dbReference type="ARBA" id="ARBA00022827"/>
    </source>
</evidence>
<name>A0A364L1N7_TALAM</name>
<evidence type="ECO:0000256" key="1">
    <source>
        <dbReference type="ARBA" id="ARBA00001974"/>
    </source>
</evidence>
<dbReference type="SUPFAM" id="SSF51905">
    <property type="entry name" value="FAD/NAD(P)-binding domain"/>
    <property type="match status" value="1"/>
</dbReference>
<dbReference type="GO" id="GO:0071949">
    <property type="term" value="F:FAD binding"/>
    <property type="evidence" value="ECO:0007669"/>
    <property type="project" value="InterPro"/>
</dbReference>
<accession>A0A364L1N7</accession>
<evidence type="ECO:0000256" key="4">
    <source>
        <dbReference type="ARBA" id="ARBA00023002"/>
    </source>
</evidence>
<keyword evidence="7" id="KW-1185">Reference proteome</keyword>
<dbReference type="Pfam" id="PF01494">
    <property type="entry name" value="FAD_binding_3"/>
    <property type="match status" value="1"/>
</dbReference>
<dbReference type="GO" id="GO:0016709">
    <property type="term" value="F:oxidoreductase activity, acting on paired donors, with incorporation or reduction of molecular oxygen, NAD(P)H as one donor, and incorporation of one atom of oxygen"/>
    <property type="evidence" value="ECO:0007669"/>
    <property type="project" value="UniProtKB-ARBA"/>
</dbReference>
<organism evidence="6 7">
    <name type="scientific">Talaromyces amestolkiae</name>
    <dbReference type="NCBI Taxonomy" id="1196081"/>
    <lineage>
        <taxon>Eukaryota</taxon>
        <taxon>Fungi</taxon>
        <taxon>Dikarya</taxon>
        <taxon>Ascomycota</taxon>
        <taxon>Pezizomycotina</taxon>
        <taxon>Eurotiomycetes</taxon>
        <taxon>Eurotiomycetidae</taxon>
        <taxon>Eurotiales</taxon>
        <taxon>Trichocomaceae</taxon>
        <taxon>Talaromyces</taxon>
        <taxon>Talaromyces sect. Talaromyces</taxon>
    </lineage>
</organism>
<reference evidence="6 7" key="1">
    <citation type="journal article" date="2017" name="Biotechnol. Biofuels">
        <title>Differential beta-glucosidase expression as a function of carbon source availability in Talaromyces amestolkiae: a genomic and proteomic approach.</title>
        <authorList>
            <person name="de Eugenio L.I."/>
            <person name="Mendez-Liter J.A."/>
            <person name="Nieto-Dominguez M."/>
            <person name="Alonso L."/>
            <person name="Gil-Munoz J."/>
            <person name="Barriuso J."/>
            <person name="Prieto A."/>
            <person name="Martinez M.J."/>
        </authorList>
    </citation>
    <scope>NUCLEOTIDE SEQUENCE [LARGE SCALE GENOMIC DNA]</scope>
    <source>
        <strain evidence="6 7">CIB</strain>
    </source>
</reference>
<proteinExistence type="predicted"/>
<dbReference type="GeneID" id="63794869"/>